<evidence type="ECO:0000313" key="6">
    <source>
        <dbReference type="EMBL" id="PKW16607.1"/>
    </source>
</evidence>
<dbReference type="CDD" id="cd07112">
    <property type="entry name" value="ALDH_GABALDH-PuuC"/>
    <property type="match status" value="1"/>
</dbReference>
<evidence type="ECO:0000259" key="5">
    <source>
        <dbReference type="Pfam" id="PF00171"/>
    </source>
</evidence>
<protein>
    <submittedName>
        <fullName evidence="6">Gamma-glutamyl-gamma-aminobutyraldehyde dehydrogenase</fullName>
    </submittedName>
</protein>
<organism evidence="6 7">
    <name type="scientific">Saccharopolyspora spinosa</name>
    <dbReference type="NCBI Taxonomy" id="60894"/>
    <lineage>
        <taxon>Bacteria</taxon>
        <taxon>Bacillati</taxon>
        <taxon>Actinomycetota</taxon>
        <taxon>Actinomycetes</taxon>
        <taxon>Pseudonocardiales</taxon>
        <taxon>Pseudonocardiaceae</taxon>
        <taxon>Saccharopolyspora</taxon>
    </lineage>
</organism>
<name>A0A2N3Y119_SACSN</name>
<feature type="domain" description="Aldehyde dehydrogenase" evidence="5">
    <location>
        <begin position="18"/>
        <end position="484"/>
    </location>
</feature>
<dbReference type="InterPro" id="IPR029510">
    <property type="entry name" value="Ald_DH_CS_GLU"/>
</dbReference>
<reference evidence="6" key="1">
    <citation type="submission" date="2017-12" db="EMBL/GenBank/DDBJ databases">
        <title>Sequencing the genomes of 1000 Actinobacteria strains.</title>
        <authorList>
            <person name="Klenk H.-P."/>
        </authorList>
    </citation>
    <scope>NUCLEOTIDE SEQUENCE [LARGE SCALE GENOMIC DNA]</scope>
    <source>
        <strain evidence="6">DSM 44228</strain>
    </source>
</reference>
<dbReference type="SUPFAM" id="SSF53720">
    <property type="entry name" value="ALDH-like"/>
    <property type="match status" value="1"/>
</dbReference>
<dbReference type="FunFam" id="3.40.309.10:FF:000012">
    <property type="entry name" value="Betaine aldehyde dehydrogenase"/>
    <property type="match status" value="1"/>
</dbReference>
<dbReference type="EMBL" id="PJNB01000001">
    <property type="protein sequence ID" value="PKW16607.1"/>
    <property type="molecule type" value="Genomic_DNA"/>
</dbReference>
<dbReference type="FunFam" id="3.40.605.10:FF:000001">
    <property type="entry name" value="Aldehyde dehydrogenase 1"/>
    <property type="match status" value="1"/>
</dbReference>
<dbReference type="Proteomes" id="UP000233786">
    <property type="component" value="Unassembled WGS sequence"/>
</dbReference>
<gene>
    <name evidence="6" type="ORF">A8926_4452</name>
</gene>
<dbReference type="InterPro" id="IPR016160">
    <property type="entry name" value="Ald_DH_CS_CYS"/>
</dbReference>
<evidence type="ECO:0000256" key="1">
    <source>
        <dbReference type="ARBA" id="ARBA00009986"/>
    </source>
</evidence>
<dbReference type="PROSITE" id="PS00070">
    <property type="entry name" value="ALDEHYDE_DEHYDR_CYS"/>
    <property type="match status" value="1"/>
</dbReference>
<dbReference type="Gene3D" id="3.40.309.10">
    <property type="entry name" value="Aldehyde Dehydrogenase, Chain A, domain 2"/>
    <property type="match status" value="1"/>
</dbReference>
<evidence type="ECO:0000313" key="7">
    <source>
        <dbReference type="Proteomes" id="UP000233786"/>
    </source>
</evidence>
<dbReference type="InterPro" id="IPR016161">
    <property type="entry name" value="Ald_DH/histidinol_DH"/>
</dbReference>
<dbReference type="InterPro" id="IPR016163">
    <property type="entry name" value="Ald_DH_C"/>
</dbReference>
<comment type="similarity">
    <text evidence="1 4">Belongs to the aldehyde dehydrogenase family.</text>
</comment>
<proteinExistence type="inferred from homology"/>
<dbReference type="AlphaFoldDB" id="A0A2N3Y119"/>
<keyword evidence="2 4" id="KW-0560">Oxidoreductase</keyword>
<feature type="active site" evidence="3">
    <location>
        <position position="257"/>
    </location>
</feature>
<accession>A0A2N3Y119</accession>
<evidence type="ECO:0000256" key="2">
    <source>
        <dbReference type="ARBA" id="ARBA00023002"/>
    </source>
</evidence>
<dbReference type="Pfam" id="PF00171">
    <property type="entry name" value="Aldedh"/>
    <property type="match status" value="1"/>
</dbReference>
<dbReference type="STRING" id="994479.GCA_000194155_07397"/>
<dbReference type="InterPro" id="IPR016162">
    <property type="entry name" value="Ald_DH_N"/>
</dbReference>
<evidence type="ECO:0000256" key="3">
    <source>
        <dbReference type="PROSITE-ProRule" id="PRU10007"/>
    </source>
</evidence>
<dbReference type="RefSeq" id="WP_010315080.1">
    <property type="nucleotide sequence ID" value="NZ_CP061007.1"/>
</dbReference>
<dbReference type="Gene3D" id="3.40.605.10">
    <property type="entry name" value="Aldehyde Dehydrogenase, Chain A, domain 1"/>
    <property type="match status" value="1"/>
</dbReference>
<keyword evidence="7" id="KW-1185">Reference proteome</keyword>
<comment type="caution">
    <text evidence="6">The sequence shown here is derived from an EMBL/GenBank/DDBJ whole genome shotgun (WGS) entry which is preliminary data.</text>
</comment>
<dbReference type="PANTHER" id="PTHR11699">
    <property type="entry name" value="ALDEHYDE DEHYDROGENASE-RELATED"/>
    <property type="match status" value="1"/>
</dbReference>
<dbReference type="OrthoDB" id="6882680at2"/>
<dbReference type="PROSITE" id="PS00687">
    <property type="entry name" value="ALDEHYDE_DEHYDR_GLU"/>
    <property type="match status" value="1"/>
</dbReference>
<evidence type="ECO:0000256" key="4">
    <source>
        <dbReference type="RuleBase" id="RU003345"/>
    </source>
</evidence>
<dbReference type="InterPro" id="IPR015590">
    <property type="entry name" value="Aldehyde_DH_dom"/>
</dbReference>
<dbReference type="GO" id="GO:0016620">
    <property type="term" value="F:oxidoreductase activity, acting on the aldehyde or oxo group of donors, NAD or NADP as acceptor"/>
    <property type="evidence" value="ECO:0007669"/>
    <property type="project" value="InterPro"/>
</dbReference>
<sequence length="491" mass="52227">MHPAAPTFITSAFIDGRFVDAASGETVDSVDPGTGKVIASVTACGEPEVDTAVRVARRTFASGVWSRIEPGERKQVLLRFADLLDEHREELALLDSIDVGKPLADTRTLDLPDAINTYRWYAEAIDKVFGRISPASAEHLGLISREPIGVVAAVLPWNFPMATLSWKLAPALAAGNSVIVKPAELSPFSTLRLATLAQQAGIPDGVLQVLPGHGHVTGKALGLHPGVDAITFTGSTEVGRHFLRYAADSNLKSVVLECGGKSPQIVLADCADRLDAIADELVTAAFWNMGENCTAGSRVLVHHDIHDDLVARLASRAAALRVGPPQDLGTQIGPLVEQAHLDKVLGYIQRGLDEGARCVTGGRRVLEETGGWYVEPTVFTGVTPEMAIAREEIFGPVVAVIAFDNEDEAIEIANGTSYGLASSVFTSDLDAAFRVSRAVEAGTVSVNCYSEGDITTPFGGYKTSGFGGHDKGLEAFDQYTELKTTWIALRA</sequence>